<organism evidence="2 3">
    <name type="scientific">Dendrobium catenatum</name>
    <dbReference type="NCBI Taxonomy" id="906689"/>
    <lineage>
        <taxon>Eukaryota</taxon>
        <taxon>Viridiplantae</taxon>
        <taxon>Streptophyta</taxon>
        <taxon>Embryophyta</taxon>
        <taxon>Tracheophyta</taxon>
        <taxon>Spermatophyta</taxon>
        <taxon>Magnoliopsida</taxon>
        <taxon>Liliopsida</taxon>
        <taxon>Asparagales</taxon>
        <taxon>Orchidaceae</taxon>
        <taxon>Epidendroideae</taxon>
        <taxon>Malaxideae</taxon>
        <taxon>Dendrobiinae</taxon>
        <taxon>Dendrobium</taxon>
    </lineage>
</organism>
<evidence type="ECO:0000256" key="1">
    <source>
        <dbReference type="SAM" id="MobiDB-lite"/>
    </source>
</evidence>
<proteinExistence type="predicted"/>
<reference evidence="2 3" key="1">
    <citation type="journal article" date="2016" name="Sci. Rep.">
        <title>The Dendrobium catenatum Lindl. genome sequence provides insights into polysaccharide synthase, floral development and adaptive evolution.</title>
        <authorList>
            <person name="Zhang G.Q."/>
            <person name="Xu Q."/>
            <person name="Bian C."/>
            <person name="Tsai W.C."/>
            <person name="Yeh C.M."/>
            <person name="Liu K.W."/>
            <person name="Yoshida K."/>
            <person name="Zhang L.S."/>
            <person name="Chang S.B."/>
            <person name="Chen F."/>
            <person name="Shi Y."/>
            <person name="Su Y.Y."/>
            <person name="Zhang Y.Q."/>
            <person name="Chen L.J."/>
            <person name="Yin Y."/>
            <person name="Lin M."/>
            <person name="Huang H."/>
            <person name="Deng H."/>
            <person name="Wang Z.W."/>
            <person name="Zhu S.L."/>
            <person name="Zhao X."/>
            <person name="Deng C."/>
            <person name="Niu S.C."/>
            <person name="Huang J."/>
            <person name="Wang M."/>
            <person name="Liu G.H."/>
            <person name="Yang H.J."/>
            <person name="Xiao X.J."/>
            <person name="Hsiao Y.Y."/>
            <person name="Wu W.L."/>
            <person name="Chen Y.Y."/>
            <person name="Mitsuda N."/>
            <person name="Ohme-Takagi M."/>
            <person name="Luo Y.B."/>
            <person name="Van de Peer Y."/>
            <person name="Liu Z.J."/>
        </authorList>
    </citation>
    <scope>NUCLEOTIDE SEQUENCE [LARGE SCALE GENOMIC DNA]</scope>
    <source>
        <tissue evidence="2">The whole plant</tissue>
    </source>
</reference>
<dbReference type="AlphaFoldDB" id="A0A2I0W2T0"/>
<reference evidence="2 3" key="2">
    <citation type="journal article" date="2017" name="Nature">
        <title>The Apostasia genome and the evolution of orchids.</title>
        <authorList>
            <person name="Zhang G.Q."/>
            <person name="Liu K.W."/>
            <person name="Li Z."/>
            <person name="Lohaus R."/>
            <person name="Hsiao Y.Y."/>
            <person name="Niu S.C."/>
            <person name="Wang J.Y."/>
            <person name="Lin Y.C."/>
            <person name="Xu Q."/>
            <person name="Chen L.J."/>
            <person name="Yoshida K."/>
            <person name="Fujiwara S."/>
            <person name="Wang Z.W."/>
            <person name="Zhang Y.Q."/>
            <person name="Mitsuda N."/>
            <person name="Wang M."/>
            <person name="Liu G.H."/>
            <person name="Pecoraro L."/>
            <person name="Huang H.X."/>
            <person name="Xiao X.J."/>
            <person name="Lin M."/>
            <person name="Wu X.Y."/>
            <person name="Wu W.L."/>
            <person name="Chen Y.Y."/>
            <person name="Chang S.B."/>
            <person name="Sakamoto S."/>
            <person name="Ohme-Takagi M."/>
            <person name="Yagi M."/>
            <person name="Zeng S.J."/>
            <person name="Shen C.Y."/>
            <person name="Yeh C.M."/>
            <person name="Luo Y.B."/>
            <person name="Tsai W.C."/>
            <person name="Van de Peer Y."/>
            <person name="Liu Z.J."/>
        </authorList>
    </citation>
    <scope>NUCLEOTIDE SEQUENCE [LARGE SCALE GENOMIC DNA]</scope>
    <source>
        <tissue evidence="2">The whole plant</tissue>
    </source>
</reference>
<evidence type="ECO:0000313" key="3">
    <source>
        <dbReference type="Proteomes" id="UP000233837"/>
    </source>
</evidence>
<name>A0A2I0W2T0_9ASPA</name>
<dbReference type="Proteomes" id="UP000233837">
    <property type="component" value="Unassembled WGS sequence"/>
</dbReference>
<sequence>MQTERFKIGLIIQNDITIIPADQFKSEENRPEHCPEFKLSDPDRPEVTKSEKFRTLLDWLTGRTPPIDRRLKGPSYRQERCSVLHQQSA</sequence>
<feature type="compositionally biased region" description="Basic and acidic residues" evidence="1">
    <location>
        <begin position="70"/>
        <end position="82"/>
    </location>
</feature>
<evidence type="ECO:0000313" key="2">
    <source>
        <dbReference type="EMBL" id="PKU69961.1"/>
    </source>
</evidence>
<gene>
    <name evidence="2" type="ORF">MA16_Dca025693</name>
</gene>
<feature type="region of interest" description="Disordered" evidence="1">
    <location>
        <begin position="70"/>
        <end position="89"/>
    </location>
</feature>
<accession>A0A2I0W2T0</accession>
<keyword evidence="3" id="KW-1185">Reference proteome</keyword>
<feature type="region of interest" description="Disordered" evidence="1">
    <location>
        <begin position="26"/>
        <end position="45"/>
    </location>
</feature>
<protein>
    <submittedName>
        <fullName evidence="2">Uncharacterized protein</fullName>
    </submittedName>
</protein>
<dbReference type="EMBL" id="KZ502970">
    <property type="protein sequence ID" value="PKU69961.1"/>
    <property type="molecule type" value="Genomic_DNA"/>
</dbReference>